<feature type="transmembrane region" description="Helical" evidence="1">
    <location>
        <begin position="21"/>
        <end position="41"/>
    </location>
</feature>
<evidence type="ECO:0000313" key="4">
    <source>
        <dbReference type="Proteomes" id="UP000249623"/>
    </source>
</evidence>
<dbReference type="Proteomes" id="UP000249623">
    <property type="component" value="Chromosome 1"/>
</dbReference>
<dbReference type="InterPro" id="IPR021749">
    <property type="entry name" value="ComGE"/>
</dbReference>
<keyword evidence="1" id="KW-1133">Transmembrane helix</keyword>
<evidence type="ECO:0000313" key="5">
    <source>
        <dbReference type="Proteomes" id="UP000269317"/>
    </source>
</evidence>
<dbReference type="InterPro" id="IPR053468">
    <property type="entry name" value="ComGE-like"/>
</dbReference>
<reference evidence="3 4" key="1">
    <citation type="submission" date="2018-06" db="EMBL/GenBank/DDBJ databases">
        <authorList>
            <consortium name="Pathogen Informatics"/>
            <person name="Doyle S."/>
        </authorList>
    </citation>
    <scope>NUCLEOTIDE SEQUENCE [LARGE SCALE GENOMIC DNA]</scope>
    <source>
        <strain evidence="3 4">NCTC11085</strain>
    </source>
</reference>
<reference evidence="2 5" key="2">
    <citation type="submission" date="2018-11" db="EMBL/GenBank/DDBJ databases">
        <title>Species Designations Belie Phenotypic and Genotypic Heterogeneity in Oral Streptococci.</title>
        <authorList>
            <person name="Velsko I."/>
        </authorList>
    </citation>
    <scope>NUCLEOTIDE SEQUENCE [LARGE SCALE GENOMIC DNA]</scope>
    <source>
        <strain evidence="2 5">KLC03</strain>
    </source>
</reference>
<sequence>MFTSFIWGMASLKRRQLQASILLEALVAMAVFAAIASLLLGQISRSRKEQQILLQQEEVLRVARMALQTGQEELHINGIAVRQLKTDKQLLVYHEGEVVIRVQKP</sequence>
<dbReference type="EMBL" id="LS483346">
    <property type="protein sequence ID" value="SQF36304.1"/>
    <property type="molecule type" value="Genomic_DNA"/>
</dbReference>
<dbReference type="AlphaFoldDB" id="A0A2X3V4R2"/>
<evidence type="ECO:0000313" key="3">
    <source>
        <dbReference type="EMBL" id="SQF36304.1"/>
    </source>
</evidence>
<keyword evidence="1" id="KW-0472">Membrane</keyword>
<dbReference type="Proteomes" id="UP000269317">
    <property type="component" value="Unassembled WGS sequence"/>
</dbReference>
<keyword evidence="1" id="KW-0812">Transmembrane</keyword>
<dbReference type="Pfam" id="PF11773">
    <property type="entry name" value="ComGE"/>
    <property type="match status" value="1"/>
</dbReference>
<evidence type="ECO:0000256" key="1">
    <source>
        <dbReference type="SAM" id="Phobius"/>
    </source>
</evidence>
<accession>A0A2X3V4R2</accession>
<organism evidence="3 4">
    <name type="scientific">Streptococcus sanguinis</name>
    <dbReference type="NCBI Taxonomy" id="1305"/>
    <lineage>
        <taxon>Bacteria</taxon>
        <taxon>Bacillati</taxon>
        <taxon>Bacillota</taxon>
        <taxon>Bacilli</taxon>
        <taxon>Lactobacillales</taxon>
        <taxon>Streptococcaceae</taxon>
        <taxon>Streptococcus</taxon>
    </lineage>
</organism>
<evidence type="ECO:0000313" key="2">
    <source>
        <dbReference type="EMBL" id="RSI10654.1"/>
    </source>
</evidence>
<name>A0A2X3V4R2_STRSA</name>
<proteinExistence type="predicted"/>
<dbReference type="NCBIfam" id="NF041013">
    <property type="entry name" value="T4P_ComGE"/>
    <property type="match status" value="1"/>
</dbReference>
<gene>
    <name evidence="2" type="ORF">D8887_06610</name>
    <name evidence="3" type="ORF">NCTC11085_02194</name>
</gene>
<protein>
    <submittedName>
        <fullName evidence="2">Type II secretory pathway pseudopilin</fullName>
    </submittedName>
    <submittedName>
        <fullName evidence="3">Type II secretory pathway, pseudopilin PulG</fullName>
    </submittedName>
</protein>
<dbReference type="EMBL" id="RJML01000004">
    <property type="protein sequence ID" value="RSI10654.1"/>
    <property type="molecule type" value="Genomic_DNA"/>
</dbReference>